<dbReference type="RefSeq" id="WP_052107235.1">
    <property type="nucleotide sequence ID" value="NZ_CP014334.2"/>
</dbReference>
<accession>A0AAI8CML8</accession>
<keyword evidence="1" id="KW-1133">Transmembrane helix</keyword>
<evidence type="ECO:0000313" key="2">
    <source>
        <dbReference type="EMBL" id="AMW33340.1"/>
    </source>
</evidence>
<organism evidence="2 3">
    <name type="scientific">Fervidobacterium islandicum</name>
    <dbReference type="NCBI Taxonomy" id="2423"/>
    <lineage>
        <taxon>Bacteria</taxon>
        <taxon>Thermotogati</taxon>
        <taxon>Thermotogota</taxon>
        <taxon>Thermotogae</taxon>
        <taxon>Thermotogales</taxon>
        <taxon>Fervidobacteriaceae</taxon>
        <taxon>Fervidobacterium</taxon>
    </lineage>
</organism>
<evidence type="ECO:0000256" key="1">
    <source>
        <dbReference type="SAM" id="Phobius"/>
    </source>
</evidence>
<sequence length="424" mass="46185">MKRIKTLHTHALGLNASISLIALMLLILPVVTSIAGTVIPTRLGIERIELTGEIKVDGKNYPFKFIDGMLLDDGKRNITYNGQKFTVEVKTVPDQIRLNGSTEVYTYVFDSTVTFLDPNVRALKPLSRSNEIKLSDKFYLAVASDEFGNVADVAFVPPTLEKLDILDSQNPITNISGRKFLLSSKSPYRIISKTVLPEKSALILESGVTVISALNAELNIKGTLVTTGLVSFLGSGRLNVSENGSAYISAIGPEMDITSDRGALIFVDASNFRSIDANLTNFVVIRKTSLSKVSINGAYAVYIIDSTIDELQIQNCGHVVINNSAANIFNVGLLSKVISYNSQFDKLLVSDLSSVSLISSKVSTLNTSKGSVLKFKSSSLKSAKVENYAVLYLFKTTIDQLNVGNGKYYQIESNVKKVVKISEE</sequence>
<protein>
    <submittedName>
        <fullName evidence="2">Uncharacterized protein</fullName>
    </submittedName>
</protein>
<dbReference type="KEGG" id="fia:NA23_08895"/>
<reference evidence="2 3" key="1">
    <citation type="journal article" date="2015" name="Stand. Genomic Sci.">
        <title>Genome sequence of a native-feather degrading extremely thermophilic Eubacterium, Fervidobacterium islandicum AW-1.</title>
        <authorList>
            <person name="Lee Y.J."/>
            <person name="Jeong H."/>
            <person name="Park G.S."/>
            <person name="Kwak Y."/>
            <person name="Lee S.J."/>
            <person name="Lee S.J."/>
            <person name="Park M.K."/>
            <person name="Kim J.Y."/>
            <person name="Kang H.K."/>
            <person name="Shin J.H."/>
            <person name="Lee D.W."/>
        </authorList>
    </citation>
    <scope>NUCLEOTIDE SEQUENCE [LARGE SCALE GENOMIC DNA]</scope>
    <source>
        <strain evidence="2 3">AW-1</strain>
    </source>
</reference>
<proteinExistence type="predicted"/>
<dbReference type="EMBL" id="CP014334">
    <property type="protein sequence ID" value="AMW33340.1"/>
    <property type="molecule type" value="Genomic_DNA"/>
</dbReference>
<gene>
    <name evidence="2" type="ORF">NA23_08895</name>
</gene>
<dbReference type="Proteomes" id="UP000093740">
    <property type="component" value="Chromosome"/>
</dbReference>
<keyword evidence="1" id="KW-0812">Transmembrane</keyword>
<keyword evidence="3" id="KW-1185">Reference proteome</keyword>
<keyword evidence="1" id="KW-0472">Membrane</keyword>
<dbReference type="AlphaFoldDB" id="A0AAI8CML8"/>
<evidence type="ECO:0000313" key="3">
    <source>
        <dbReference type="Proteomes" id="UP000093740"/>
    </source>
</evidence>
<name>A0AAI8CML8_FERIS</name>
<feature type="transmembrane region" description="Helical" evidence="1">
    <location>
        <begin position="12"/>
        <end position="31"/>
    </location>
</feature>